<organism evidence="4 5">
    <name type="scientific">Amycolatopsis antarctica</name>
    <dbReference type="NCBI Taxonomy" id="1854586"/>
    <lineage>
        <taxon>Bacteria</taxon>
        <taxon>Bacillati</taxon>
        <taxon>Actinomycetota</taxon>
        <taxon>Actinomycetes</taxon>
        <taxon>Pseudonocardiales</taxon>
        <taxon>Pseudonocardiaceae</taxon>
        <taxon>Amycolatopsis</taxon>
    </lineage>
</organism>
<feature type="transmembrane region" description="Helical" evidence="1">
    <location>
        <begin position="57"/>
        <end position="78"/>
    </location>
</feature>
<dbReference type="InterPro" id="IPR037522">
    <property type="entry name" value="HD_GYP_dom"/>
</dbReference>
<dbReference type="PROSITE" id="PS50887">
    <property type="entry name" value="GGDEF"/>
    <property type="match status" value="1"/>
</dbReference>
<keyword evidence="1" id="KW-0812">Transmembrane</keyword>
<dbReference type="NCBIfam" id="TIGR00254">
    <property type="entry name" value="GGDEF"/>
    <property type="match status" value="1"/>
</dbReference>
<dbReference type="FunFam" id="3.30.70.270:FF:000001">
    <property type="entry name" value="Diguanylate cyclase domain protein"/>
    <property type="match status" value="1"/>
</dbReference>
<evidence type="ECO:0000313" key="5">
    <source>
        <dbReference type="Proteomes" id="UP000242444"/>
    </source>
</evidence>
<sequence length="684" mass="74185">MWIGYLIGGVAAVCAYYTSVLADAPPVVRVTLYCLVSASAAIAVLCGCLRNRPRSPLPWILIGLSQVVYAVADCYFYIAHFVLDITTFPALADIFYLGHYPLVVTGLVVFIRRRSPGGDLPALLDAALLAVVTATMSWLYLIAPQAQADSPTLVKIVSVAYPVMDLMMFAVALRLILGSGSRPLPFFLLSANLLLFFAADSTYVLQQLNGTYGAGNFLDAIWLFGNLALGASALHPTMGLVGTPRPPDYDPGPGGYRIVALCAASLIAPAILLVQHFQGDHADIPVIAIACGVLFLLTIARMAVLVAHQRQIAITDALTGLHTRRFLETRLPAAMHECDRSGGSLALLIADVDHFKSVNDRFGHPVGDRVLIEIARRLRAVTRENDLLARYGGEEFAVLVRGTVGDDAAVIGERLRRRVAETPIALPDGRHVDVTISVGTSSYPLHGTTSAELVTAADRALYAAKEQGRDQIVLGDDPVVASTTGHRHAPVLLDLDALATEVDGWLSAHEHSSAVGAWAGLVAEHLGHSPATVRRCEIAGRLHDIGKAMISADIWSSREKLTDQEWRRIRRHPDYGWRMLRGVPGQEDVAVIVRQHHERLDGRGYPDGLRGAEIRAEARIVTVCDCWAAMLAERVYHAPLTEEQARAELLAGRGTQYDPDVVDAFLTLWDNGILGPLPRLRSRT</sequence>
<feature type="transmembrane region" description="Helical" evidence="1">
    <location>
        <begin position="153"/>
        <end position="177"/>
    </location>
</feature>
<dbReference type="SUPFAM" id="SSF109604">
    <property type="entry name" value="HD-domain/PDEase-like"/>
    <property type="match status" value="1"/>
</dbReference>
<dbReference type="InterPro" id="IPR029787">
    <property type="entry name" value="Nucleotide_cyclase"/>
</dbReference>
<dbReference type="InterPro" id="IPR000160">
    <property type="entry name" value="GGDEF_dom"/>
</dbReference>
<feature type="transmembrane region" description="Helical" evidence="1">
    <location>
        <begin position="32"/>
        <end position="50"/>
    </location>
</feature>
<evidence type="ECO:0000313" key="4">
    <source>
        <dbReference type="EMBL" id="OZM72286.1"/>
    </source>
</evidence>
<dbReference type="OrthoDB" id="23692at2"/>
<dbReference type="Pfam" id="PF00990">
    <property type="entry name" value="GGDEF"/>
    <property type="match status" value="1"/>
</dbReference>
<dbReference type="Gene3D" id="1.10.3210.10">
    <property type="entry name" value="Hypothetical protein af1432"/>
    <property type="match status" value="1"/>
</dbReference>
<feature type="domain" description="HD-GYP" evidence="3">
    <location>
        <begin position="484"/>
        <end position="681"/>
    </location>
</feature>
<dbReference type="GO" id="GO:1902201">
    <property type="term" value="P:negative regulation of bacterial-type flagellum-dependent cell motility"/>
    <property type="evidence" value="ECO:0007669"/>
    <property type="project" value="TreeGrafter"/>
</dbReference>
<dbReference type="SUPFAM" id="SSF55073">
    <property type="entry name" value="Nucleotide cyclase"/>
    <property type="match status" value="1"/>
</dbReference>
<gene>
    <name evidence="4" type="ORF">CFN78_14825</name>
</gene>
<dbReference type="InterPro" id="IPR043128">
    <property type="entry name" value="Rev_trsase/Diguanyl_cyclase"/>
</dbReference>
<feature type="transmembrane region" description="Helical" evidence="1">
    <location>
        <begin position="286"/>
        <end position="307"/>
    </location>
</feature>
<dbReference type="PROSITE" id="PS51832">
    <property type="entry name" value="HD_GYP"/>
    <property type="match status" value="1"/>
</dbReference>
<dbReference type="Proteomes" id="UP000242444">
    <property type="component" value="Unassembled WGS sequence"/>
</dbReference>
<dbReference type="PANTHER" id="PTHR45138">
    <property type="entry name" value="REGULATORY COMPONENTS OF SENSORY TRANSDUCTION SYSTEM"/>
    <property type="match status" value="1"/>
</dbReference>
<proteinExistence type="predicted"/>
<accession>A0A263D498</accession>
<keyword evidence="1" id="KW-0472">Membrane</keyword>
<dbReference type="InterPro" id="IPR003607">
    <property type="entry name" value="HD/PDEase_dom"/>
</dbReference>
<dbReference type="InterPro" id="IPR050469">
    <property type="entry name" value="Diguanylate_Cyclase"/>
</dbReference>
<feature type="domain" description="GGDEF" evidence="2">
    <location>
        <begin position="343"/>
        <end position="477"/>
    </location>
</feature>
<keyword evidence="1" id="KW-1133">Transmembrane helix</keyword>
<dbReference type="CDD" id="cd01949">
    <property type="entry name" value="GGDEF"/>
    <property type="match status" value="1"/>
</dbReference>
<feature type="transmembrane region" description="Helical" evidence="1">
    <location>
        <begin position="122"/>
        <end position="141"/>
    </location>
</feature>
<name>A0A263D498_9PSEU</name>
<dbReference type="CDD" id="cd00077">
    <property type="entry name" value="HDc"/>
    <property type="match status" value="1"/>
</dbReference>
<keyword evidence="5" id="KW-1185">Reference proteome</keyword>
<evidence type="ECO:0000256" key="1">
    <source>
        <dbReference type="SAM" id="Phobius"/>
    </source>
</evidence>
<dbReference type="SMART" id="SM00267">
    <property type="entry name" value="GGDEF"/>
    <property type="match status" value="1"/>
</dbReference>
<protein>
    <submittedName>
        <fullName evidence="4">Diguanylate cyclase</fullName>
    </submittedName>
</protein>
<feature type="transmembrane region" description="Helical" evidence="1">
    <location>
        <begin position="220"/>
        <end position="242"/>
    </location>
</feature>
<dbReference type="InParanoid" id="A0A263D498"/>
<comment type="caution">
    <text evidence="4">The sequence shown here is derived from an EMBL/GenBank/DDBJ whole genome shotgun (WGS) entry which is preliminary data.</text>
</comment>
<dbReference type="Pfam" id="PF13487">
    <property type="entry name" value="HD_5"/>
    <property type="match status" value="1"/>
</dbReference>
<dbReference type="Gene3D" id="3.30.70.270">
    <property type="match status" value="1"/>
</dbReference>
<feature type="transmembrane region" description="Helical" evidence="1">
    <location>
        <begin position="184"/>
        <end position="205"/>
    </location>
</feature>
<reference evidence="4 5" key="1">
    <citation type="submission" date="2017-07" db="EMBL/GenBank/DDBJ databases">
        <title>Amycolatopsis antarcticus sp. nov., isolated from the surface of an Antarcticus brown macroalga.</title>
        <authorList>
            <person name="Wang J."/>
            <person name="Leiva S."/>
            <person name="Huang J."/>
            <person name="Huang Y."/>
        </authorList>
    </citation>
    <scope>NUCLEOTIDE SEQUENCE [LARGE SCALE GENOMIC DNA]</scope>
    <source>
        <strain evidence="4 5">AU-G6</strain>
    </source>
</reference>
<dbReference type="RefSeq" id="WP_094863384.1">
    <property type="nucleotide sequence ID" value="NZ_NKYE01000008.1"/>
</dbReference>
<feature type="transmembrane region" description="Helical" evidence="1">
    <location>
        <begin position="254"/>
        <end position="274"/>
    </location>
</feature>
<dbReference type="GO" id="GO:0043709">
    <property type="term" value="P:cell adhesion involved in single-species biofilm formation"/>
    <property type="evidence" value="ECO:0007669"/>
    <property type="project" value="TreeGrafter"/>
</dbReference>
<feature type="transmembrane region" description="Helical" evidence="1">
    <location>
        <begin position="90"/>
        <end position="110"/>
    </location>
</feature>
<evidence type="ECO:0000259" key="2">
    <source>
        <dbReference type="PROSITE" id="PS50887"/>
    </source>
</evidence>
<dbReference type="PANTHER" id="PTHR45138:SF9">
    <property type="entry name" value="DIGUANYLATE CYCLASE DGCM-RELATED"/>
    <property type="match status" value="1"/>
</dbReference>
<dbReference type="AlphaFoldDB" id="A0A263D498"/>
<dbReference type="EMBL" id="NKYE01000008">
    <property type="protein sequence ID" value="OZM72286.1"/>
    <property type="molecule type" value="Genomic_DNA"/>
</dbReference>
<dbReference type="GO" id="GO:0005886">
    <property type="term" value="C:plasma membrane"/>
    <property type="evidence" value="ECO:0007669"/>
    <property type="project" value="TreeGrafter"/>
</dbReference>
<evidence type="ECO:0000259" key="3">
    <source>
        <dbReference type="PROSITE" id="PS51832"/>
    </source>
</evidence>
<dbReference type="GO" id="GO:0052621">
    <property type="term" value="F:diguanylate cyclase activity"/>
    <property type="evidence" value="ECO:0007669"/>
    <property type="project" value="TreeGrafter"/>
</dbReference>